<feature type="compositionally biased region" description="Polar residues" evidence="1">
    <location>
        <begin position="206"/>
        <end position="224"/>
    </location>
</feature>
<feature type="region of interest" description="Disordered" evidence="1">
    <location>
        <begin position="206"/>
        <end position="225"/>
    </location>
</feature>
<name>A0ABT8YS26_9HYPH</name>
<proteinExistence type="predicted"/>
<dbReference type="Proteomes" id="UP001174932">
    <property type="component" value="Unassembled WGS sequence"/>
</dbReference>
<accession>A0ABT8YS26</accession>
<protein>
    <submittedName>
        <fullName evidence="2">Uncharacterized protein</fullName>
    </submittedName>
</protein>
<organism evidence="2 3">
    <name type="scientific">Rhizobium alvei</name>
    <dbReference type="NCBI Taxonomy" id="1132659"/>
    <lineage>
        <taxon>Bacteria</taxon>
        <taxon>Pseudomonadati</taxon>
        <taxon>Pseudomonadota</taxon>
        <taxon>Alphaproteobacteria</taxon>
        <taxon>Hyphomicrobiales</taxon>
        <taxon>Rhizobiaceae</taxon>
        <taxon>Rhizobium/Agrobacterium group</taxon>
        <taxon>Rhizobium</taxon>
    </lineage>
</organism>
<sequence length="280" mass="29465">MDQISATKMNYQPIQTTTGDTVYVEPSVAKGLNGAKITPEMLSALGLDKNGNGVKDMITSDEYKKLPAGADLGKLQKVLEEFISGAKDRTALFSALVEMMNNQRQSAVDQRANARESAKNELLDAAGKSKEAANKQMDAAIAGLVLGIIAGATQIGTGGLTLGAQTKHTANMKGQTNDAVINSAAAKLQNRTQAIGSFGGAAKDMTSSAGQGASGTMQSDASNLQAQGQEIQAIAQDTQGQQDIEKKFAEDLTEAIKAVIQFIKEIRNAEIERMQSITRG</sequence>
<reference evidence="2" key="1">
    <citation type="journal article" date="2015" name="Int. J. Syst. Evol. Microbiol.">
        <title>Rhizobium alvei sp. nov., isolated from a freshwater river.</title>
        <authorList>
            <person name="Sheu S.Y."/>
            <person name="Huang H.W."/>
            <person name="Young C.C."/>
            <person name="Chen W.M."/>
        </authorList>
    </citation>
    <scope>NUCLEOTIDE SEQUENCE</scope>
    <source>
        <strain evidence="2">TNR-22</strain>
    </source>
</reference>
<keyword evidence="3" id="KW-1185">Reference proteome</keyword>
<reference evidence="2" key="2">
    <citation type="submission" date="2023-07" db="EMBL/GenBank/DDBJ databases">
        <authorList>
            <person name="Shen H."/>
        </authorList>
    </citation>
    <scope>NUCLEOTIDE SEQUENCE</scope>
    <source>
        <strain evidence="2">TNR-22</strain>
    </source>
</reference>
<gene>
    <name evidence="2" type="ORF">Q4481_21070</name>
</gene>
<dbReference type="EMBL" id="JAUOZU010000018">
    <property type="protein sequence ID" value="MDO6966453.1"/>
    <property type="molecule type" value="Genomic_DNA"/>
</dbReference>
<dbReference type="RefSeq" id="WP_304378381.1">
    <property type="nucleotide sequence ID" value="NZ_JAUOZU010000018.1"/>
</dbReference>
<comment type="caution">
    <text evidence="2">The sequence shown here is derived from an EMBL/GenBank/DDBJ whole genome shotgun (WGS) entry which is preliminary data.</text>
</comment>
<evidence type="ECO:0000313" key="3">
    <source>
        <dbReference type="Proteomes" id="UP001174932"/>
    </source>
</evidence>
<evidence type="ECO:0000313" key="2">
    <source>
        <dbReference type="EMBL" id="MDO6966453.1"/>
    </source>
</evidence>
<evidence type="ECO:0000256" key="1">
    <source>
        <dbReference type="SAM" id="MobiDB-lite"/>
    </source>
</evidence>